<keyword evidence="2" id="KW-0378">Hydrolase</keyword>
<comment type="caution">
    <text evidence="2">The sequence shown here is derived from an EMBL/GenBank/DDBJ whole genome shotgun (WGS) entry which is preliminary data.</text>
</comment>
<proteinExistence type="predicted"/>
<dbReference type="Gene3D" id="3.40.50.2300">
    <property type="match status" value="1"/>
</dbReference>
<dbReference type="InterPro" id="IPR036196">
    <property type="entry name" value="Ptyr_pPase_sf"/>
</dbReference>
<protein>
    <submittedName>
        <fullName evidence="2">Low molecular weight protein tyrosine phosphatase</fullName>
        <ecNumber evidence="2">3.1.3.48</ecNumber>
    </submittedName>
</protein>
<evidence type="ECO:0000313" key="2">
    <source>
        <dbReference type="EMBL" id="KUG05292.1"/>
    </source>
</evidence>
<dbReference type="SUPFAM" id="SSF52788">
    <property type="entry name" value="Phosphotyrosine protein phosphatases I"/>
    <property type="match status" value="1"/>
</dbReference>
<dbReference type="EMBL" id="LNQE01001821">
    <property type="protein sequence ID" value="KUG05292.1"/>
    <property type="molecule type" value="Genomic_DNA"/>
</dbReference>
<dbReference type="EC" id="3.1.3.48" evidence="2"/>
<accession>A0A0W8E9V5</accession>
<dbReference type="AlphaFoldDB" id="A0A0W8E9V5"/>
<evidence type="ECO:0000259" key="1">
    <source>
        <dbReference type="SMART" id="SM00226"/>
    </source>
</evidence>
<name>A0A0W8E9V5_9ZZZZ</name>
<sequence>MAQGLFTRIIASCQGGGPGSDYEIWSAGIFAADGIPATREAIETMLQYEIDLSGHRSKRLDEEMIDNADLVLVMTREHYRYIVEMFGDSKGKTFLLSDLAGYDGLEIFDPYGLGMEAYQKSAGQIKEMLEKIIEKLAL</sequence>
<reference evidence="2" key="1">
    <citation type="journal article" date="2015" name="Proc. Natl. Acad. Sci. U.S.A.">
        <title>Networks of energetic and metabolic interactions define dynamics in microbial communities.</title>
        <authorList>
            <person name="Embree M."/>
            <person name="Liu J.K."/>
            <person name="Al-Bassam M.M."/>
            <person name="Zengler K."/>
        </authorList>
    </citation>
    <scope>NUCLEOTIDE SEQUENCE</scope>
</reference>
<dbReference type="PANTHER" id="PTHR11717:SF31">
    <property type="entry name" value="LOW MOLECULAR WEIGHT PROTEIN-TYROSINE-PHOSPHATASE ETP-RELATED"/>
    <property type="match status" value="1"/>
</dbReference>
<dbReference type="InterPro" id="IPR023485">
    <property type="entry name" value="Ptyr_pPase"/>
</dbReference>
<gene>
    <name evidence="2" type="ORF">ASZ90_017273</name>
</gene>
<organism evidence="2">
    <name type="scientific">hydrocarbon metagenome</name>
    <dbReference type="NCBI Taxonomy" id="938273"/>
    <lineage>
        <taxon>unclassified sequences</taxon>
        <taxon>metagenomes</taxon>
        <taxon>ecological metagenomes</taxon>
    </lineage>
</organism>
<feature type="domain" description="Phosphotyrosine protein phosphatase I" evidence="1">
    <location>
        <begin position="1"/>
        <end position="135"/>
    </location>
</feature>
<dbReference type="InterPro" id="IPR050438">
    <property type="entry name" value="LMW_PTPase"/>
</dbReference>
<dbReference type="PANTHER" id="PTHR11717">
    <property type="entry name" value="LOW MOLECULAR WEIGHT PROTEIN TYROSINE PHOSPHATASE"/>
    <property type="match status" value="1"/>
</dbReference>
<dbReference type="Pfam" id="PF01451">
    <property type="entry name" value="LMWPc"/>
    <property type="match status" value="1"/>
</dbReference>
<dbReference type="GO" id="GO:0004725">
    <property type="term" value="F:protein tyrosine phosphatase activity"/>
    <property type="evidence" value="ECO:0007669"/>
    <property type="project" value="UniProtKB-EC"/>
</dbReference>
<dbReference type="SMART" id="SM00226">
    <property type="entry name" value="LMWPc"/>
    <property type="match status" value="1"/>
</dbReference>